<dbReference type="Pfam" id="PF00583">
    <property type="entry name" value="Acetyltransf_1"/>
    <property type="match status" value="1"/>
</dbReference>
<evidence type="ECO:0000313" key="3">
    <source>
        <dbReference type="Proteomes" id="UP000184310"/>
    </source>
</evidence>
<organism evidence="2 3">
    <name type="scientific">Clostridium cavendishii DSM 21758</name>
    <dbReference type="NCBI Taxonomy" id="1121302"/>
    <lineage>
        <taxon>Bacteria</taxon>
        <taxon>Bacillati</taxon>
        <taxon>Bacillota</taxon>
        <taxon>Clostridia</taxon>
        <taxon>Eubacteriales</taxon>
        <taxon>Clostridiaceae</taxon>
        <taxon>Clostridium</taxon>
    </lineage>
</organism>
<dbReference type="OrthoDB" id="156739at2"/>
<dbReference type="InterPro" id="IPR016181">
    <property type="entry name" value="Acyl_CoA_acyltransferase"/>
</dbReference>
<sequence>MKIRNISLCLEDKRHKNFLIRLFKESHEELNLITNINEEEKEKIIYSQFIMEQQQLRQAYPEAKLNIIICNNEPIGKLYINYGYKEERILEIGILKKFRRQGICKKIVTKVIEEALVKEKAVSLQVAWFNVVAYNFYENLGFKVIEDKGAFYEMKYIR</sequence>
<dbReference type="InterPro" id="IPR000182">
    <property type="entry name" value="GNAT_dom"/>
</dbReference>
<dbReference type="CDD" id="cd04301">
    <property type="entry name" value="NAT_SF"/>
    <property type="match status" value="1"/>
</dbReference>
<keyword evidence="2" id="KW-0808">Transferase</keyword>
<reference evidence="2 3" key="1">
    <citation type="submission" date="2016-11" db="EMBL/GenBank/DDBJ databases">
        <authorList>
            <person name="Jaros S."/>
            <person name="Januszkiewicz K."/>
            <person name="Wedrychowicz H."/>
        </authorList>
    </citation>
    <scope>NUCLEOTIDE SEQUENCE [LARGE SCALE GENOMIC DNA]</scope>
    <source>
        <strain evidence="2 3">DSM 21758</strain>
    </source>
</reference>
<dbReference type="AlphaFoldDB" id="A0A1M6T5G3"/>
<dbReference type="EMBL" id="FQZB01000019">
    <property type="protein sequence ID" value="SHK52194.1"/>
    <property type="molecule type" value="Genomic_DNA"/>
</dbReference>
<gene>
    <name evidence="2" type="ORF">SAMN02745163_03954</name>
</gene>
<evidence type="ECO:0000313" key="2">
    <source>
        <dbReference type="EMBL" id="SHK52194.1"/>
    </source>
</evidence>
<accession>A0A1M6T5G3</accession>
<dbReference type="STRING" id="1121302.SAMN02745163_03954"/>
<proteinExistence type="predicted"/>
<feature type="domain" description="N-acetyltransferase" evidence="1">
    <location>
        <begin position="18"/>
        <end position="158"/>
    </location>
</feature>
<dbReference type="PROSITE" id="PS51186">
    <property type="entry name" value="GNAT"/>
    <property type="match status" value="1"/>
</dbReference>
<dbReference type="Gene3D" id="3.40.630.30">
    <property type="match status" value="1"/>
</dbReference>
<dbReference type="Proteomes" id="UP000184310">
    <property type="component" value="Unassembled WGS sequence"/>
</dbReference>
<name>A0A1M6T5G3_9CLOT</name>
<evidence type="ECO:0000259" key="1">
    <source>
        <dbReference type="PROSITE" id="PS51186"/>
    </source>
</evidence>
<protein>
    <submittedName>
        <fullName evidence="2">Acetyltransferase (GNAT) family protein</fullName>
    </submittedName>
</protein>
<dbReference type="SUPFAM" id="SSF55729">
    <property type="entry name" value="Acyl-CoA N-acyltransferases (Nat)"/>
    <property type="match status" value="1"/>
</dbReference>
<keyword evidence="3" id="KW-1185">Reference proteome</keyword>
<dbReference type="RefSeq" id="WP_072992227.1">
    <property type="nucleotide sequence ID" value="NZ_FQZB01000019.1"/>
</dbReference>
<dbReference type="GO" id="GO:0016747">
    <property type="term" value="F:acyltransferase activity, transferring groups other than amino-acyl groups"/>
    <property type="evidence" value="ECO:0007669"/>
    <property type="project" value="InterPro"/>
</dbReference>